<evidence type="ECO:0000256" key="2">
    <source>
        <dbReference type="SAM" id="SignalP"/>
    </source>
</evidence>
<dbReference type="InterPro" id="IPR021488">
    <property type="entry name" value="DUF3142"/>
</dbReference>
<sequence length="414" mass="44399">MIRALFAAAAAMLPIVAAAGAPAATTHEVYVWQRQWTPALHSALEQSRDLFTGARVLVAQAGRDGRWLATEATPQEFSGDTRPIVAVVRYDGAGTPPDVTALMPFLDRLFAHWRSAGVAIAGVEIDYDCASARLADYAARLHDVRARLPSDVRLSITALPAWLGAPALDGVLDASDEAVLQVHAVEDPARGLFDAQRAERWIRSFAPHARQGFRVALPAYGSRVRFGGDGRAVAVESEMPVDRAATDSARELRVDPAEVVQLLGRLAAEPPRNWNGVVWFRLPLAGDRRAWTLAALRDVVAGRVPMPRVSATMAARDNAASDIFVSNVGAADATVGGVLVSGSECTAGDALPGWRGERVAQGWRFEPEAPQPLRAGTRRAVGWVRCAQVDGARLERNGIEGRSDETTLSDETTP</sequence>
<feature type="compositionally biased region" description="Basic and acidic residues" evidence="1">
    <location>
        <begin position="395"/>
        <end position="405"/>
    </location>
</feature>
<reference evidence="4" key="1">
    <citation type="journal article" date="2019" name="Int. J. Syst. Evol. Microbiol.">
        <title>The Global Catalogue of Microorganisms (GCM) 10K type strain sequencing project: providing services to taxonomists for standard genome sequencing and annotation.</title>
        <authorList>
            <consortium name="The Broad Institute Genomics Platform"/>
            <consortium name="The Broad Institute Genome Sequencing Center for Infectious Disease"/>
            <person name="Wu L."/>
            <person name="Ma J."/>
        </authorList>
    </citation>
    <scope>NUCLEOTIDE SEQUENCE [LARGE SCALE GENOMIC DNA]</scope>
    <source>
        <strain evidence="4">JCM 15421</strain>
    </source>
</reference>
<feature type="chain" id="PRO_5045236680" description="DUF3142 domain-containing protein" evidence="2">
    <location>
        <begin position="24"/>
        <end position="414"/>
    </location>
</feature>
<name>A0ABP3U340_9GAMM</name>
<feature type="region of interest" description="Disordered" evidence="1">
    <location>
        <begin position="395"/>
        <end position="414"/>
    </location>
</feature>
<evidence type="ECO:0000313" key="3">
    <source>
        <dbReference type="EMBL" id="GAA0721100.1"/>
    </source>
</evidence>
<evidence type="ECO:0000313" key="4">
    <source>
        <dbReference type="Proteomes" id="UP001501523"/>
    </source>
</evidence>
<accession>A0ABP3U340</accession>
<dbReference type="Pfam" id="PF11340">
    <property type="entry name" value="DUF3142"/>
    <property type="match status" value="1"/>
</dbReference>
<evidence type="ECO:0000256" key="1">
    <source>
        <dbReference type="SAM" id="MobiDB-lite"/>
    </source>
</evidence>
<dbReference type="Proteomes" id="UP001501523">
    <property type="component" value="Unassembled WGS sequence"/>
</dbReference>
<proteinExistence type="predicted"/>
<dbReference type="RefSeq" id="WP_379988485.1">
    <property type="nucleotide sequence ID" value="NZ_JBHSMO010000002.1"/>
</dbReference>
<comment type="caution">
    <text evidence="3">The sequence shown here is derived from an EMBL/GenBank/DDBJ whole genome shotgun (WGS) entry which is preliminary data.</text>
</comment>
<keyword evidence="2" id="KW-0732">Signal</keyword>
<feature type="signal peptide" evidence="2">
    <location>
        <begin position="1"/>
        <end position="23"/>
    </location>
</feature>
<dbReference type="EMBL" id="BAAAEU010000024">
    <property type="protein sequence ID" value="GAA0721100.1"/>
    <property type="molecule type" value="Genomic_DNA"/>
</dbReference>
<keyword evidence="4" id="KW-1185">Reference proteome</keyword>
<evidence type="ECO:0008006" key="5">
    <source>
        <dbReference type="Google" id="ProtNLM"/>
    </source>
</evidence>
<protein>
    <recommendedName>
        <fullName evidence="5">DUF3142 domain-containing protein</fullName>
    </recommendedName>
</protein>
<gene>
    <name evidence="3" type="ORF">GCM10009105_31130</name>
</gene>
<organism evidence="3 4">
    <name type="scientific">Dokdonella soli</name>
    <dbReference type="NCBI Taxonomy" id="529810"/>
    <lineage>
        <taxon>Bacteria</taxon>
        <taxon>Pseudomonadati</taxon>
        <taxon>Pseudomonadota</taxon>
        <taxon>Gammaproteobacteria</taxon>
        <taxon>Lysobacterales</taxon>
        <taxon>Rhodanobacteraceae</taxon>
        <taxon>Dokdonella</taxon>
    </lineage>
</organism>